<dbReference type="InterPro" id="IPR008183">
    <property type="entry name" value="Aldose_1/G6P_1-epimerase"/>
</dbReference>
<dbReference type="Pfam" id="PF01263">
    <property type="entry name" value="Aldose_epim"/>
    <property type="match status" value="1"/>
</dbReference>
<dbReference type="SUPFAM" id="SSF74650">
    <property type="entry name" value="Galactose mutarotase-like"/>
    <property type="match status" value="1"/>
</dbReference>
<name>A0A0D0IG33_HAEIF</name>
<evidence type="ECO:0000313" key="7">
    <source>
        <dbReference type="Proteomes" id="UP000050700"/>
    </source>
</evidence>
<dbReference type="PIRSF" id="PIRSF016020">
    <property type="entry name" value="PHexose_mutarotase"/>
    <property type="match status" value="1"/>
</dbReference>
<comment type="catalytic activity">
    <reaction evidence="1">
        <text>alpha-D-glucose 6-phosphate = beta-D-glucose 6-phosphate</text>
        <dbReference type="Rhea" id="RHEA:16249"/>
        <dbReference type="ChEBI" id="CHEBI:58225"/>
        <dbReference type="ChEBI" id="CHEBI:58247"/>
        <dbReference type="EC" id="5.1.3.15"/>
    </reaction>
</comment>
<proteinExistence type="inferred from homology"/>
<dbReference type="Gene3D" id="2.70.98.10">
    <property type="match status" value="1"/>
</dbReference>
<accession>A0A0D0IG33</accession>
<dbReference type="GO" id="GO:0005975">
    <property type="term" value="P:carbohydrate metabolic process"/>
    <property type="evidence" value="ECO:0007669"/>
    <property type="project" value="InterPro"/>
</dbReference>
<evidence type="ECO:0000256" key="5">
    <source>
        <dbReference type="PIRSR" id="PIRSR016020-1"/>
    </source>
</evidence>
<dbReference type="InterPro" id="IPR014718">
    <property type="entry name" value="GH-type_carb-bd"/>
</dbReference>
<evidence type="ECO:0000256" key="3">
    <source>
        <dbReference type="ARBA" id="ARBA00023235"/>
    </source>
</evidence>
<evidence type="ECO:0000256" key="1">
    <source>
        <dbReference type="ARBA" id="ARBA00001096"/>
    </source>
</evidence>
<protein>
    <recommendedName>
        <fullName evidence="4">Putative glucose-6-phosphate 1-epimerase</fullName>
        <ecNumber evidence="4">5.1.3.15</ecNumber>
    </recommendedName>
</protein>
<evidence type="ECO:0000256" key="4">
    <source>
        <dbReference type="PIRNR" id="PIRNR016020"/>
    </source>
</evidence>
<comment type="similarity">
    <text evidence="2 4">Belongs to the glucose-6-phosphate 1-epimerase family.</text>
</comment>
<feature type="active site" evidence="5">
    <location>
        <position position="248"/>
    </location>
</feature>
<dbReference type="InterPro" id="IPR025532">
    <property type="entry name" value="G6P_1-epimerase"/>
</dbReference>
<gene>
    <name evidence="6" type="primary">yeaD</name>
    <name evidence="6" type="ORF">NTHI1209_01092</name>
</gene>
<dbReference type="GO" id="GO:0030246">
    <property type="term" value="F:carbohydrate binding"/>
    <property type="evidence" value="ECO:0007669"/>
    <property type="project" value="UniProtKB-UniRule"/>
</dbReference>
<dbReference type="PANTHER" id="PTHR11122:SF13">
    <property type="entry name" value="GLUCOSE-6-PHOSPHATE 1-EPIMERASE"/>
    <property type="match status" value="1"/>
</dbReference>
<dbReference type="PATRIC" id="fig|727.564.peg.1800"/>
<evidence type="ECO:0000256" key="2">
    <source>
        <dbReference type="ARBA" id="ARBA00005866"/>
    </source>
</evidence>
<organism evidence="6 7">
    <name type="scientific">Haemophilus influenzae</name>
    <dbReference type="NCBI Taxonomy" id="727"/>
    <lineage>
        <taxon>Bacteria</taxon>
        <taxon>Pseudomonadati</taxon>
        <taxon>Pseudomonadota</taxon>
        <taxon>Gammaproteobacteria</taxon>
        <taxon>Pasteurellales</taxon>
        <taxon>Pasteurellaceae</taxon>
        <taxon>Haemophilus</taxon>
    </lineage>
</organism>
<dbReference type="RefSeq" id="WP_042600636.1">
    <property type="nucleotide sequence ID" value="NZ_CP089168.1"/>
</dbReference>
<keyword evidence="3 4" id="KW-0413">Isomerase</keyword>
<dbReference type="CDD" id="cd09020">
    <property type="entry name" value="D-hex-6-P-epi_like"/>
    <property type="match status" value="1"/>
</dbReference>
<dbReference type="PANTHER" id="PTHR11122">
    <property type="entry name" value="APOSPORY-ASSOCIATED PROTEIN C-RELATED"/>
    <property type="match status" value="1"/>
</dbReference>
<dbReference type="EMBL" id="JMQP01000002">
    <property type="protein sequence ID" value="KIS35485.1"/>
    <property type="molecule type" value="Genomic_DNA"/>
</dbReference>
<evidence type="ECO:0000313" key="6">
    <source>
        <dbReference type="EMBL" id="KIS35485.1"/>
    </source>
</evidence>
<dbReference type="GO" id="GO:0047938">
    <property type="term" value="F:glucose-6-phosphate 1-epimerase activity"/>
    <property type="evidence" value="ECO:0007669"/>
    <property type="project" value="UniProtKB-UniRule"/>
</dbReference>
<dbReference type="InterPro" id="IPR011013">
    <property type="entry name" value="Gal_mutarotase_sf_dom"/>
</dbReference>
<dbReference type="Proteomes" id="UP000050700">
    <property type="component" value="Unassembled WGS sequence"/>
</dbReference>
<sequence>MKTTLLKILTPELHLVQHNDIPILHLKHAVGTAKIALQGAQLLSWQPQGVAQDVLWLSEVEPFENGNAIRGGVPICYPWFGGVKQPAHGTARIRLWQLSHYDISAHKVRLEFDLFSDLNIIEAKIVMVFTNKCHLTFTHYGEEPAQAALHTYFNIGDINQVEVQGLPETCFNSLNQQQENVPSPRHISENVDCIYSAEKMQNQILDKSFNRTIALHHHNASQFVLWNPWHKKTSGMTETGYQTMLCLETARIHQLLEFGESLSVEISLKG</sequence>
<comment type="caution">
    <text evidence="6">The sequence shown here is derived from an EMBL/GenBank/DDBJ whole genome shotgun (WGS) entry which is preliminary data.</text>
</comment>
<dbReference type="EC" id="5.1.3.15" evidence="4"/>
<reference evidence="6 7" key="1">
    <citation type="submission" date="2014-05" db="EMBL/GenBank/DDBJ databases">
        <title>Methylome analysis of the phasevarions of Haemophilus influenzae.</title>
        <authorList>
            <person name="Atack J.M."/>
            <person name="Fox K.L."/>
            <person name="Power P.M."/>
            <person name="Clark T."/>
            <person name="Jurcisek J."/>
            <person name="Korlach J."/>
            <person name="Bakaletz L.O."/>
            <person name="Jennings M.P."/>
        </authorList>
    </citation>
    <scope>NUCLEOTIDE SEQUENCE [LARGE SCALE GENOMIC DNA]</scope>
    <source>
        <strain evidence="6 7">1209</strain>
    </source>
</reference>
<dbReference type="AlphaFoldDB" id="A0A0D0IG33"/>
<feature type="active site" evidence="5">
    <location>
        <position position="150"/>
    </location>
</feature>